<protein>
    <recommendedName>
        <fullName evidence="4">Ino eighty subunit 1</fullName>
    </recommendedName>
</protein>
<feature type="compositionally biased region" description="Basic and acidic residues" evidence="1">
    <location>
        <begin position="355"/>
        <end position="372"/>
    </location>
</feature>
<dbReference type="PANTHER" id="PTHR37287">
    <property type="entry name" value="INO EIGHTY SUBUNIT 1"/>
    <property type="match status" value="1"/>
</dbReference>
<comment type="caution">
    <text evidence="2">The sequence shown here is derived from an EMBL/GenBank/DDBJ whole genome shotgun (WGS) entry which is preliminary data.</text>
</comment>
<organism evidence="2 3">
    <name type="scientific">Agrocybe chaxingu</name>
    <dbReference type="NCBI Taxonomy" id="84603"/>
    <lineage>
        <taxon>Eukaryota</taxon>
        <taxon>Fungi</taxon>
        <taxon>Dikarya</taxon>
        <taxon>Basidiomycota</taxon>
        <taxon>Agaricomycotina</taxon>
        <taxon>Agaricomycetes</taxon>
        <taxon>Agaricomycetidae</taxon>
        <taxon>Agaricales</taxon>
        <taxon>Agaricineae</taxon>
        <taxon>Strophariaceae</taxon>
        <taxon>Agrocybe</taxon>
    </lineage>
</organism>
<dbReference type="InterPro" id="IPR038014">
    <property type="entry name" value="Ies1"/>
</dbReference>
<dbReference type="OrthoDB" id="5413003at2759"/>
<evidence type="ECO:0000313" key="2">
    <source>
        <dbReference type="EMBL" id="KAJ3501479.1"/>
    </source>
</evidence>
<reference evidence="2" key="1">
    <citation type="submission" date="2022-07" db="EMBL/GenBank/DDBJ databases">
        <title>Genome Sequence of Agrocybe chaxingu.</title>
        <authorList>
            <person name="Buettner E."/>
        </authorList>
    </citation>
    <scope>NUCLEOTIDE SEQUENCE</scope>
    <source>
        <strain evidence="2">MP-N11</strain>
    </source>
</reference>
<dbReference type="AlphaFoldDB" id="A0A9W8JTJ1"/>
<keyword evidence="3" id="KW-1185">Reference proteome</keyword>
<evidence type="ECO:0008006" key="4">
    <source>
        <dbReference type="Google" id="ProtNLM"/>
    </source>
</evidence>
<dbReference type="PANTHER" id="PTHR37287:SF1">
    <property type="entry name" value="INO EIGHTY SUBUNIT 1"/>
    <property type="match status" value="1"/>
</dbReference>
<dbReference type="Proteomes" id="UP001148786">
    <property type="component" value="Unassembled WGS sequence"/>
</dbReference>
<evidence type="ECO:0000313" key="3">
    <source>
        <dbReference type="Proteomes" id="UP001148786"/>
    </source>
</evidence>
<dbReference type="GO" id="GO:0031011">
    <property type="term" value="C:Ino80 complex"/>
    <property type="evidence" value="ECO:0007669"/>
    <property type="project" value="InterPro"/>
</dbReference>
<sequence>MAAASRRASPAPRRVVAIKHSDGEPLTRADIQYDFLNAVFSDRHEVFSNPYLPATAVQRKKISFRDLYIKAILNSPKATKALKDKMADPSTFALDFAMLSLLVNVGRVNTTMSFFPEMKTAIRTYHPIPSLQRTNGNMQDAPRIKHILKMSLLSDEAKNPPSSPADLLARCKAGTVPSTSITNLIFVLAHHTGAIGQAHLQSHVDFLDLFLRSDISSASRARAFLWLCYNYLESPSLEDDYDDEPAPNPFSDPTKNSAPAFSFLTAGEMKQENQESAEDLALTERLVTQRTRIVQSHNVKESLKGAPAKIAANGSIAGDDEEHAVAVSDDPTTKGRRPAFTISIKGKGKRAANVAKEKRSTPLKEKPKDREPITLVPDFDDDDNVIEAFVKQRTMSLKTLSAHDQPDHSLGRVSSHPGVNGRADLAHRHRYSPYGATSPQRPRFRHSHLSQPRTMLQQAWHVITSTDSLADSDDEGSDAYAREDYIQRLKVVSRLSQQQWLDYPADMDVDSF</sequence>
<proteinExistence type="predicted"/>
<feature type="region of interest" description="Disordered" evidence="1">
    <location>
        <begin position="350"/>
        <end position="374"/>
    </location>
</feature>
<gene>
    <name evidence="2" type="ORF">NLJ89_g9319</name>
</gene>
<name>A0A9W8JTJ1_9AGAR</name>
<accession>A0A9W8JTJ1</accession>
<evidence type="ECO:0000256" key="1">
    <source>
        <dbReference type="SAM" id="MobiDB-lite"/>
    </source>
</evidence>
<dbReference type="EMBL" id="JANKHO010001429">
    <property type="protein sequence ID" value="KAJ3501479.1"/>
    <property type="molecule type" value="Genomic_DNA"/>
</dbReference>